<gene>
    <name evidence="2" type="ORF">ERS672216_00603</name>
</gene>
<dbReference type="Proteomes" id="UP000069632">
    <property type="component" value="Unassembled WGS sequence"/>
</dbReference>
<dbReference type="EMBL" id="FIZP01000001">
    <property type="protein sequence ID" value="CZE46880.1"/>
    <property type="molecule type" value="Genomic_DNA"/>
</dbReference>
<dbReference type="Gene3D" id="1.10.3480.10">
    <property type="entry name" value="TorD-like"/>
    <property type="match status" value="1"/>
</dbReference>
<sequence>MIDKQSVENARVAYYSLFSKLFVFSYDKDRFCGVKGVIDMMLQAPLDELSEFALKELSIDFEDENRVISEYDAVFHAPPKPLRTTISFYDEGYESGVACLRVKNLLAKTKFRRDEIKYKDQEDNFGFLFALMSEFITLQIKGEKEYEVYANELFTSFINPFIDEFCDNLYIHEKSEIYKNISNLMTSFFEFERIYYGVSAPKDSRNIKVSKGLSRSEAARRLSNKQKKRSRGARDGV</sequence>
<protein>
    <submittedName>
        <fullName evidence="2">Putative formate dehydrogenase-specific chaperone</fullName>
    </submittedName>
</protein>
<dbReference type="SUPFAM" id="SSF89155">
    <property type="entry name" value="TorD-like"/>
    <property type="match status" value="1"/>
</dbReference>
<dbReference type="InterPro" id="IPR020945">
    <property type="entry name" value="DMSO/NO3_reduct_chaperone"/>
</dbReference>
<reference evidence="2 3" key="1">
    <citation type="submission" date="2016-02" db="EMBL/GenBank/DDBJ databases">
        <authorList>
            <consortium name="Pathogen Informatics"/>
        </authorList>
    </citation>
    <scope>NUCLEOTIDE SEQUENCE [LARGE SCALE GENOMIC DNA]</scope>
    <source>
        <strain evidence="2 3">RC20</strain>
    </source>
</reference>
<accession>A0A128EL89</accession>
<dbReference type="RefSeq" id="WP_075493120.1">
    <property type="nucleotide sequence ID" value="NZ_CP053844.1"/>
</dbReference>
<organism evidence="2 3">
    <name type="scientific">Campylobacter geochelonis</name>
    <dbReference type="NCBI Taxonomy" id="1780362"/>
    <lineage>
        <taxon>Bacteria</taxon>
        <taxon>Pseudomonadati</taxon>
        <taxon>Campylobacterota</taxon>
        <taxon>Epsilonproteobacteria</taxon>
        <taxon>Campylobacterales</taxon>
        <taxon>Campylobacteraceae</taxon>
        <taxon>Campylobacter</taxon>
    </lineage>
</organism>
<feature type="region of interest" description="Disordered" evidence="1">
    <location>
        <begin position="210"/>
        <end position="237"/>
    </location>
</feature>
<evidence type="ECO:0000313" key="2">
    <source>
        <dbReference type="EMBL" id="CZE46880.1"/>
    </source>
</evidence>
<dbReference type="InterPro" id="IPR036411">
    <property type="entry name" value="TorD-like_sf"/>
</dbReference>
<keyword evidence="3" id="KW-1185">Reference proteome</keyword>
<dbReference type="OrthoDB" id="5321442at2"/>
<dbReference type="Pfam" id="PF02613">
    <property type="entry name" value="Nitrate_red_del"/>
    <property type="match status" value="1"/>
</dbReference>
<evidence type="ECO:0000256" key="1">
    <source>
        <dbReference type="SAM" id="MobiDB-lite"/>
    </source>
</evidence>
<dbReference type="AlphaFoldDB" id="A0A128EL89"/>
<proteinExistence type="predicted"/>
<feature type="compositionally biased region" description="Basic residues" evidence="1">
    <location>
        <begin position="222"/>
        <end position="231"/>
    </location>
</feature>
<name>A0A128EL89_9BACT</name>
<evidence type="ECO:0000313" key="3">
    <source>
        <dbReference type="Proteomes" id="UP000069632"/>
    </source>
</evidence>